<dbReference type="Pfam" id="PF02784">
    <property type="entry name" value="Orn_Arg_deC_N"/>
    <property type="match status" value="1"/>
</dbReference>
<dbReference type="GO" id="GO:0008836">
    <property type="term" value="F:diaminopimelate decarboxylase activity"/>
    <property type="evidence" value="ECO:0007669"/>
    <property type="project" value="TreeGrafter"/>
</dbReference>
<dbReference type="PROSITE" id="PS00879">
    <property type="entry name" value="ODR_DC_2_2"/>
    <property type="match status" value="1"/>
</dbReference>
<dbReference type="PRINTS" id="PR01179">
    <property type="entry name" value="ODADCRBXLASE"/>
</dbReference>
<dbReference type="AlphaFoldDB" id="A0A2M7AS58"/>
<dbReference type="InterPro" id="IPR022657">
    <property type="entry name" value="De-COase2_CS"/>
</dbReference>
<accession>A0A2M7AS58</accession>
<reference evidence="5" key="1">
    <citation type="submission" date="2017-09" db="EMBL/GenBank/DDBJ databases">
        <title>Depth-based differentiation of microbial function through sediment-hosted aquifers and enrichment of novel symbionts in the deep terrestrial subsurface.</title>
        <authorList>
            <person name="Probst A.J."/>
            <person name="Ladd B."/>
            <person name="Jarett J.K."/>
            <person name="Geller-Mcgrath D.E."/>
            <person name="Sieber C.M.K."/>
            <person name="Emerson J.B."/>
            <person name="Anantharaman K."/>
            <person name="Thomas B.C."/>
            <person name="Malmstrom R."/>
            <person name="Stieglmeier M."/>
            <person name="Klingl A."/>
            <person name="Woyke T."/>
            <person name="Ryan C.M."/>
            <person name="Banfield J.F."/>
        </authorList>
    </citation>
    <scope>NUCLEOTIDE SEQUENCE [LARGE SCALE GENOMIC DNA]</scope>
</reference>
<dbReference type="SUPFAM" id="SSF50621">
    <property type="entry name" value="Alanine racemase C-terminal domain-like"/>
    <property type="match status" value="1"/>
</dbReference>
<dbReference type="InterPro" id="IPR029066">
    <property type="entry name" value="PLP-binding_barrel"/>
</dbReference>
<feature type="non-terminal residue" evidence="4">
    <location>
        <position position="1"/>
    </location>
</feature>
<evidence type="ECO:0000256" key="2">
    <source>
        <dbReference type="ARBA" id="ARBA00022898"/>
    </source>
</evidence>
<organism evidence="4 5">
    <name type="scientific">Candidatus Shapirobacteria bacterium CG06_land_8_20_14_3_00_40_12</name>
    <dbReference type="NCBI Taxonomy" id="1974881"/>
    <lineage>
        <taxon>Bacteria</taxon>
        <taxon>Candidatus Shapironibacteriota</taxon>
    </lineage>
</organism>
<dbReference type="InterPro" id="IPR009006">
    <property type="entry name" value="Ala_racemase/Decarboxylase_C"/>
</dbReference>
<dbReference type="Gene3D" id="2.40.37.10">
    <property type="entry name" value="Lyase, Ornithine Decarboxylase, Chain A, domain 1"/>
    <property type="match status" value="1"/>
</dbReference>
<name>A0A2M7AS58_9BACT</name>
<dbReference type="SUPFAM" id="SSF51419">
    <property type="entry name" value="PLP-binding barrel"/>
    <property type="match status" value="1"/>
</dbReference>
<dbReference type="InterPro" id="IPR022644">
    <property type="entry name" value="De-COase2_N"/>
</dbReference>
<dbReference type="PANTHER" id="PTHR43727">
    <property type="entry name" value="DIAMINOPIMELATE DECARBOXYLASE"/>
    <property type="match status" value="1"/>
</dbReference>
<dbReference type="EMBL" id="PEWA01000026">
    <property type="protein sequence ID" value="PIU73458.1"/>
    <property type="molecule type" value="Genomic_DNA"/>
</dbReference>
<dbReference type="InterPro" id="IPR000183">
    <property type="entry name" value="Orn/DAP/Arg_de-COase"/>
</dbReference>
<dbReference type="Proteomes" id="UP000231407">
    <property type="component" value="Unassembled WGS sequence"/>
</dbReference>
<proteinExistence type="predicted"/>
<comment type="cofactor">
    <cofactor evidence="1">
        <name>pyridoxal 5'-phosphate</name>
        <dbReference type="ChEBI" id="CHEBI:597326"/>
    </cofactor>
</comment>
<dbReference type="GO" id="GO:0009089">
    <property type="term" value="P:lysine biosynthetic process via diaminopimelate"/>
    <property type="evidence" value="ECO:0007669"/>
    <property type="project" value="TreeGrafter"/>
</dbReference>
<dbReference type="Gene3D" id="3.20.20.10">
    <property type="entry name" value="Alanine racemase"/>
    <property type="match status" value="1"/>
</dbReference>
<dbReference type="PANTHER" id="PTHR43727:SF3">
    <property type="entry name" value="GROUP IV DECARBOXYLASE"/>
    <property type="match status" value="1"/>
</dbReference>
<evidence type="ECO:0000256" key="1">
    <source>
        <dbReference type="ARBA" id="ARBA00001933"/>
    </source>
</evidence>
<evidence type="ECO:0000313" key="4">
    <source>
        <dbReference type="EMBL" id="PIU73458.1"/>
    </source>
</evidence>
<evidence type="ECO:0000259" key="3">
    <source>
        <dbReference type="Pfam" id="PF02784"/>
    </source>
</evidence>
<gene>
    <name evidence="4" type="ORF">COS78_02245</name>
</gene>
<protein>
    <recommendedName>
        <fullName evidence="3">Orn/DAP/Arg decarboxylase 2 N-terminal domain-containing protein</fullName>
    </recommendedName>
</protein>
<evidence type="ECO:0000313" key="5">
    <source>
        <dbReference type="Proteomes" id="UP000231407"/>
    </source>
</evidence>
<sequence>FLLSRPTLIHLDNQTEINQTLTYLSKQPLKATLGIRLNVPAYHSHFGFNLENGQAKSAIALLLDKNIPVSSIHLHLGTNLYDPTLYAKSISLTVNFIKEIYTDYGIILKYLDLGGGFPSHGLLPHHLHTQSHPIESYLKLIFSELQKLPYTPTLTLEPGRYLVDDAAIFVSKVIHSNIKDHRQQIIIDSTINQLPLTWTRPNIVAAFSPNLIQLKQTITPTTIYGASCQEIDILYQGNFPKVSPNDLIIFYCCGAYNQNMTPDFIFKRPKTYFL</sequence>
<keyword evidence="2" id="KW-0663">Pyridoxal phosphate</keyword>
<feature type="domain" description="Orn/DAP/Arg decarboxylase 2 N-terminal" evidence="3">
    <location>
        <begin position="41"/>
        <end position="163"/>
    </location>
</feature>
<comment type="caution">
    <text evidence="4">The sequence shown here is derived from an EMBL/GenBank/DDBJ whole genome shotgun (WGS) entry which is preliminary data.</text>
</comment>